<accession>A0A165HTC4</accession>
<reference evidence="2 3" key="1">
    <citation type="journal article" date="2016" name="Mol. Biol. Evol.">
        <title>Comparative Genomics of Early-Diverging Mushroom-Forming Fungi Provides Insights into the Origins of Lignocellulose Decay Capabilities.</title>
        <authorList>
            <person name="Nagy L.G."/>
            <person name="Riley R."/>
            <person name="Tritt A."/>
            <person name="Adam C."/>
            <person name="Daum C."/>
            <person name="Floudas D."/>
            <person name="Sun H."/>
            <person name="Yadav J.S."/>
            <person name="Pangilinan J."/>
            <person name="Larsson K.H."/>
            <person name="Matsuura K."/>
            <person name="Barry K."/>
            <person name="Labutti K."/>
            <person name="Kuo R."/>
            <person name="Ohm R.A."/>
            <person name="Bhattacharya S.S."/>
            <person name="Shirouzu T."/>
            <person name="Yoshinaga Y."/>
            <person name="Martin F.M."/>
            <person name="Grigoriev I.V."/>
            <person name="Hibbett D.S."/>
        </authorList>
    </citation>
    <scope>NUCLEOTIDE SEQUENCE [LARGE SCALE GENOMIC DNA]</scope>
    <source>
        <strain evidence="2 3">HHB12733</strain>
    </source>
</reference>
<dbReference type="STRING" id="1353952.A0A165HTC4"/>
<dbReference type="Proteomes" id="UP000076842">
    <property type="component" value="Unassembled WGS sequence"/>
</dbReference>
<keyword evidence="3" id="KW-1185">Reference proteome</keyword>
<protein>
    <recommendedName>
        <fullName evidence="1">Hypervirulence associated protein TUDOR domain-containing protein</fullName>
    </recommendedName>
</protein>
<dbReference type="EMBL" id="KV423937">
    <property type="protein sequence ID" value="KZT59720.1"/>
    <property type="molecule type" value="Genomic_DNA"/>
</dbReference>
<sequence>MLGRSGLRPLCTLYRSSIAPKPRFDTTKRAMADNISEGDEVHWKWGAGTASGTVAEIVEDGKAEVTSDKGNTVTRNARGKDDPAVKIERKGNDVVKLAHELQEAKDA</sequence>
<evidence type="ECO:0000313" key="3">
    <source>
        <dbReference type="Proteomes" id="UP000076842"/>
    </source>
</evidence>
<organism evidence="2 3">
    <name type="scientific">Calocera cornea HHB12733</name>
    <dbReference type="NCBI Taxonomy" id="1353952"/>
    <lineage>
        <taxon>Eukaryota</taxon>
        <taxon>Fungi</taxon>
        <taxon>Dikarya</taxon>
        <taxon>Basidiomycota</taxon>
        <taxon>Agaricomycotina</taxon>
        <taxon>Dacrymycetes</taxon>
        <taxon>Dacrymycetales</taxon>
        <taxon>Dacrymycetaceae</taxon>
        <taxon>Calocera</taxon>
    </lineage>
</organism>
<dbReference type="InParanoid" id="A0A165HTC4"/>
<dbReference type="InterPro" id="IPR021331">
    <property type="entry name" value="Hva1_TUDOR"/>
</dbReference>
<dbReference type="Pfam" id="PF11160">
    <property type="entry name" value="Hva1_TUDOR"/>
    <property type="match status" value="1"/>
</dbReference>
<evidence type="ECO:0000259" key="1">
    <source>
        <dbReference type="Pfam" id="PF11160"/>
    </source>
</evidence>
<feature type="domain" description="Hypervirulence associated protein TUDOR" evidence="1">
    <location>
        <begin position="38"/>
        <end position="101"/>
    </location>
</feature>
<name>A0A165HTC4_9BASI</name>
<proteinExistence type="predicted"/>
<gene>
    <name evidence="2" type="ORF">CALCODRAFT_493207</name>
</gene>
<evidence type="ECO:0000313" key="2">
    <source>
        <dbReference type="EMBL" id="KZT59720.1"/>
    </source>
</evidence>
<dbReference type="AlphaFoldDB" id="A0A165HTC4"/>
<dbReference type="OrthoDB" id="2131339at2759"/>